<keyword evidence="8 10" id="KW-0472">Membrane</keyword>
<dbReference type="InterPro" id="IPR050681">
    <property type="entry name" value="CDF/SLC30A"/>
</dbReference>
<dbReference type="EMBL" id="JAABOA010004717">
    <property type="protein sequence ID" value="KAF9577519.1"/>
    <property type="molecule type" value="Genomic_DNA"/>
</dbReference>
<dbReference type="GO" id="GO:0098771">
    <property type="term" value="P:inorganic ion homeostasis"/>
    <property type="evidence" value="ECO:0007669"/>
    <property type="project" value="UniProtKB-ARBA"/>
</dbReference>
<evidence type="ECO:0000256" key="4">
    <source>
        <dbReference type="ARBA" id="ARBA00022692"/>
    </source>
</evidence>
<dbReference type="GO" id="GO:0030003">
    <property type="term" value="P:intracellular monoatomic cation homeostasis"/>
    <property type="evidence" value="ECO:0007669"/>
    <property type="project" value="UniProtKB-ARBA"/>
</dbReference>
<feature type="transmembrane region" description="Helical" evidence="10">
    <location>
        <begin position="349"/>
        <end position="369"/>
    </location>
</feature>
<dbReference type="PANTHER" id="PTHR11562">
    <property type="entry name" value="CATION EFFLUX PROTEIN/ ZINC TRANSPORTER"/>
    <property type="match status" value="1"/>
</dbReference>
<evidence type="ECO:0000256" key="5">
    <source>
        <dbReference type="ARBA" id="ARBA00022906"/>
    </source>
</evidence>
<evidence type="ECO:0000256" key="9">
    <source>
        <dbReference type="SAM" id="MobiDB-lite"/>
    </source>
</evidence>
<dbReference type="InterPro" id="IPR027470">
    <property type="entry name" value="Cation_efflux_CTD"/>
</dbReference>
<dbReference type="SUPFAM" id="SSF161111">
    <property type="entry name" value="Cation efflux protein transmembrane domain-like"/>
    <property type="match status" value="1"/>
</dbReference>
<comment type="similarity">
    <text evidence="2">Belongs to the cation diffusion facilitator (CDF) transporter (TC 2.A.4) family. SLC30A subfamily.</text>
</comment>
<evidence type="ECO:0000256" key="1">
    <source>
        <dbReference type="ARBA" id="ARBA00004141"/>
    </source>
</evidence>
<dbReference type="Pfam" id="PF01545">
    <property type="entry name" value="Cation_efflux"/>
    <property type="match status" value="1"/>
</dbReference>
<feature type="compositionally biased region" description="Basic and acidic residues" evidence="9">
    <location>
        <begin position="86"/>
        <end position="103"/>
    </location>
</feature>
<evidence type="ECO:0000256" key="8">
    <source>
        <dbReference type="ARBA" id="ARBA00023136"/>
    </source>
</evidence>
<dbReference type="AlphaFoldDB" id="A0A9P6FLL6"/>
<evidence type="ECO:0000259" key="12">
    <source>
        <dbReference type="Pfam" id="PF16916"/>
    </source>
</evidence>
<dbReference type="InterPro" id="IPR058533">
    <property type="entry name" value="Cation_efflux_TM"/>
</dbReference>
<evidence type="ECO:0000256" key="2">
    <source>
        <dbReference type="ARBA" id="ARBA00008873"/>
    </source>
</evidence>
<keyword evidence="14" id="KW-1185">Reference proteome</keyword>
<feature type="compositionally biased region" description="Low complexity" evidence="9">
    <location>
        <begin position="481"/>
        <end position="491"/>
    </location>
</feature>
<evidence type="ECO:0000256" key="10">
    <source>
        <dbReference type="SAM" id="Phobius"/>
    </source>
</evidence>
<feature type="transmembrane region" description="Helical" evidence="10">
    <location>
        <begin position="142"/>
        <end position="161"/>
    </location>
</feature>
<feature type="non-terminal residue" evidence="13">
    <location>
        <position position="522"/>
    </location>
</feature>
<organism evidence="13 14">
    <name type="scientific">Lunasporangiospora selenospora</name>
    <dbReference type="NCBI Taxonomy" id="979761"/>
    <lineage>
        <taxon>Eukaryota</taxon>
        <taxon>Fungi</taxon>
        <taxon>Fungi incertae sedis</taxon>
        <taxon>Mucoromycota</taxon>
        <taxon>Mortierellomycotina</taxon>
        <taxon>Mortierellomycetes</taxon>
        <taxon>Mortierellales</taxon>
        <taxon>Mortierellaceae</taxon>
        <taxon>Lunasporangiospora</taxon>
    </lineage>
</organism>
<comment type="caution">
    <text evidence="13">The sequence shown here is derived from an EMBL/GenBank/DDBJ whole genome shotgun (WGS) entry which is preliminary data.</text>
</comment>
<name>A0A9P6FLL6_9FUNG</name>
<feature type="transmembrane region" description="Helical" evidence="10">
    <location>
        <begin position="207"/>
        <end position="226"/>
    </location>
</feature>
<feature type="transmembrane region" description="Helical" evidence="10">
    <location>
        <begin position="323"/>
        <end position="343"/>
    </location>
</feature>
<keyword evidence="5" id="KW-0864">Zinc transport</keyword>
<dbReference type="NCBIfam" id="TIGR01297">
    <property type="entry name" value="CDF"/>
    <property type="match status" value="1"/>
</dbReference>
<dbReference type="InterPro" id="IPR036837">
    <property type="entry name" value="Cation_efflux_CTD_sf"/>
</dbReference>
<dbReference type="Pfam" id="PF16916">
    <property type="entry name" value="ZT_dimer"/>
    <property type="match status" value="1"/>
</dbReference>
<dbReference type="SUPFAM" id="SSF160240">
    <property type="entry name" value="Cation efflux protein cytoplasmic domain-like"/>
    <property type="match status" value="1"/>
</dbReference>
<reference evidence="13" key="1">
    <citation type="journal article" date="2020" name="Fungal Divers.">
        <title>Resolving the Mortierellaceae phylogeny through synthesis of multi-gene phylogenetics and phylogenomics.</title>
        <authorList>
            <person name="Vandepol N."/>
            <person name="Liber J."/>
            <person name="Desiro A."/>
            <person name="Na H."/>
            <person name="Kennedy M."/>
            <person name="Barry K."/>
            <person name="Grigoriev I.V."/>
            <person name="Miller A.N."/>
            <person name="O'Donnell K."/>
            <person name="Stajich J.E."/>
            <person name="Bonito G."/>
        </authorList>
    </citation>
    <scope>NUCLEOTIDE SEQUENCE</scope>
    <source>
        <strain evidence="13">KOD1015</strain>
    </source>
</reference>
<feature type="compositionally biased region" description="Low complexity" evidence="9">
    <location>
        <begin position="19"/>
        <end position="31"/>
    </location>
</feature>
<dbReference type="Proteomes" id="UP000780801">
    <property type="component" value="Unassembled WGS sequence"/>
</dbReference>
<dbReference type="InterPro" id="IPR002524">
    <property type="entry name" value="Cation_efflux"/>
</dbReference>
<keyword evidence="3" id="KW-0813">Transport</keyword>
<dbReference type="OrthoDB" id="9944568at2759"/>
<protein>
    <recommendedName>
        <fullName evidence="15">Cation diffusion facilitator family transporter</fullName>
    </recommendedName>
</protein>
<keyword evidence="6 10" id="KW-1133">Transmembrane helix</keyword>
<evidence type="ECO:0008006" key="15">
    <source>
        <dbReference type="Google" id="ProtNLM"/>
    </source>
</evidence>
<accession>A0A9P6FLL6</accession>
<keyword evidence="7" id="KW-0406">Ion transport</keyword>
<feature type="region of interest" description="Disordered" evidence="9">
    <location>
        <begin position="1"/>
        <end position="128"/>
    </location>
</feature>
<evidence type="ECO:0000259" key="11">
    <source>
        <dbReference type="Pfam" id="PF01545"/>
    </source>
</evidence>
<sequence length="522" mass="57597">MPNKRIIHDDDEPLIPLKSNPGNRSSLGSSRRSTDLATKTTSASVPTPIVATSSRPPIQDDILKSSSLSGSTAREDFSSLGHHHSHSEGGRHSHLEDGSLMKHSDHHHNHIHDRDNDEEGNDDDDEPSIEELKETERDKRRLKLAICVAFFCVELAGGLWAESLALLSDSFHLLTDITSFVISLAAIYLSHRPSTSTHTFGYHRAEVLGALFSIFLIWGLTIMLVVEAYDRVRHPIDIDGKAMSIVAGLGVFVNIVHTRSGHTPLHDEEEDQGLVDHDHNHSGCKSTLAQDGDEEAHEHGHGHGHHHHHHHVNLNITAATLHVLGDLLSSVGVLISSLVITFFPSLTFLDPVCTFIFSILVICTTIGVFKRSVSILMERAPRGMNPEDVREAITDVPGVLEVKSLHIWSLTIGRTALTTTVYLQPEQITELKQAVVVQRSVKRVVKDRFGIRHCTVQVELYSVAGRTRKGRAQALEDARPSHSTLLPSSSTDALSRNDQDVIFSIEDDDLEGREDSLYLGGH</sequence>
<evidence type="ECO:0000313" key="13">
    <source>
        <dbReference type="EMBL" id="KAF9577519.1"/>
    </source>
</evidence>
<dbReference type="GO" id="GO:0005385">
    <property type="term" value="F:zinc ion transmembrane transporter activity"/>
    <property type="evidence" value="ECO:0007669"/>
    <property type="project" value="TreeGrafter"/>
</dbReference>
<keyword evidence="5" id="KW-0862">Zinc</keyword>
<dbReference type="PANTHER" id="PTHR11562:SF17">
    <property type="entry name" value="RE54080P-RELATED"/>
    <property type="match status" value="1"/>
</dbReference>
<gene>
    <name evidence="13" type="ORF">BGW38_007218</name>
</gene>
<feature type="region of interest" description="Disordered" evidence="9">
    <location>
        <begin position="474"/>
        <end position="493"/>
    </location>
</feature>
<feature type="compositionally biased region" description="Polar residues" evidence="9">
    <location>
        <begin position="35"/>
        <end position="56"/>
    </location>
</feature>
<keyword evidence="4 10" id="KW-0812">Transmembrane</keyword>
<feature type="domain" description="Cation efflux protein transmembrane" evidence="11">
    <location>
        <begin position="144"/>
        <end position="377"/>
    </location>
</feature>
<feature type="domain" description="Cation efflux protein cytoplasmic" evidence="12">
    <location>
        <begin position="384"/>
        <end position="460"/>
    </location>
</feature>
<dbReference type="Gene3D" id="1.20.1510.10">
    <property type="entry name" value="Cation efflux protein transmembrane domain"/>
    <property type="match status" value="1"/>
</dbReference>
<feature type="compositionally biased region" description="Acidic residues" evidence="9">
    <location>
        <begin position="116"/>
        <end position="128"/>
    </location>
</feature>
<evidence type="ECO:0000256" key="3">
    <source>
        <dbReference type="ARBA" id="ARBA00022448"/>
    </source>
</evidence>
<evidence type="ECO:0000256" key="7">
    <source>
        <dbReference type="ARBA" id="ARBA00023065"/>
    </source>
</evidence>
<feature type="region of interest" description="Disordered" evidence="9">
    <location>
        <begin position="279"/>
        <end position="308"/>
    </location>
</feature>
<dbReference type="GO" id="GO:0005886">
    <property type="term" value="C:plasma membrane"/>
    <property type="evidence" value="ECO:0007669"/>
    <property type="project" value="TreeGrafter"/>
</dbReference>
<dbReference type="InterPro" id="IPR027469">
    <property type="entry name" value="Cation_efflux_TMD_sf"/>
</dbReference>
<evidence type="ECO:0000313" key="14">
    <source>
        <dbReference type="Proteomes" id="UP000780801"/>
    </source>
</evidence>
<comment type="subcellular location">
    <subcellularLocation>
        <location evidence="1">Membrane</location>
        <topology evidence="1">Multi-pass membrane protein</topology>
    </subcellularLocation>
</comment>
<evidence type="ECO:0000256" key="6">
    <source>
        <dbReference type="ARBA" id="ARBA00022989"/>
    </source>
</evidence>
<proteinExistence type="inferred from homology"/>